<comment type="caution">
    <text evidence="2">The sequence shown here is derived from an EMBL/GenBank/DDBJ whole genome shotgun (WGS) entry which is preliminary data.</text>
</comment>
<dbReference type="Proteomes" id="UP001218188">
    <property type="component" value="Unassembled WGS sequence"/>
</dbReference>
<accession>A0AAD6WRA7</accession>
<reference evidence="2" key="1">
    <citation type="submission" date="2023-03" db="EMBL/GenBank/DDBJ databases">
        <title>Massive genome expansion in bonnet fungi (Mycena s.s.) driven by repeated elements and novel gene families across ecological guilds.</title>
        <authorList>
            <consortium name="Lawrence Berkeley National Laboratory"/>
            <person name="Harder C.B."/>
            <person name="Miyauchi S."/>
            <person name="Viragh M."/>
            <person name="Kuo A."/>
            <person name="Thoen E."/>
            <person name="Andreopoulos B."/>
            <person name="Lu D."/>
            <person name="Skrede I."/>
            <person name="Drula E."/>
            <person name="Henrissat B."/>
            <person name="Morin E."/>
            <person name="Kohler A."/>
            <person name="Barry K."/>
            <person name="LaButti K."/>
            <person name="Morin E."/>
            <person name="Salamov A."/>
            <person name="Lipzen A."/>
            <person name="Mereny Z."/>
            <person name="Hegedus B."/>
            <person name="Baldrian P."/>
            <person name="Stursova M."/>
            <person name="Weitz H."/>
            <person name="Taylor A."/>
            <person name="Grigoriev I.V."/>
            <person name="Nagy L.G."/>
            <person name="Martin F."/>
            <person name="Kauserud H."/>
        </authorList>
    </citation>
    <scope>NUCLEOTIDE SEQUENCE</scope>
    <source>
        <strain evidence="2">CBHHK200</strain>
    </source>
</reference>
<dbReference type="InterPro" id="IPR037056">
    <property type="entry name" value="RNase_H1_N_sf"/>
</dbReference>
<dbReference type="SUPFAM" id="SSF55658">
    <property type="entry name" value="L9 N-domain-like"/>
    <property type="match status" value="2"/>
</dbReference>
<organism evidence="2 3">
    <name type="scientific">Mycena alexandri</name>
    <dbReference type="NCBI Taxonomy" id="1745969"/>
    <lineage>
        <taxon>Eukaryota</taxon>
        <taxon>Fungi</taxon>
        <taxon>Dikarya</taxon>
        <taxon>Basidiomycota</taxon>
        <taxon>Agaricomycotina</taxon>
        <taxon>Agaricomycetes</taxon>
        <taxon>Agaricomycetidae</taxon>
        <taxon>Agaricales</taxon>
        <taxon>Marasmiineae</taxon>
        <taxon>Mycenaceae</taxon>
        <taxon>Mycena</taxon>
    </lineage>
</organism>
<dbReference type="Pfam" id="PF01693">
    <property type="entry name" value="Cauli_VI"/>
    <property type="match status" value="2"/>
</dbReference>
<sequence>MSSPPPYDDDDNELHRLLANFSLYDSSSDASSLGRIVSPVTPRRTASFHPSLLLQPAPFRLQLQPFLSLRLPSTDTRPPQLAVLLLLGQTPLLGRKVFRAVPRAVSNPRKSPPRSAGGYAVFFGRQIGAFPLWDDVQPLVIGVRCSLFQGYPTLAQAQAAFDYAAHRAWVRVISPSLTLTTHSAIPSLPTPLLDSPSPLHPDNTNSDGRWYVVYSGVTPGVYSSYLECALNTLGLSGAVHDSFGEKSLAVAAFEDARERGLLRVVTPSYT</sequence>
<proteinExistence type="predicted"/>
<feature type="domain" description="Ribonuclease H1 N-terminal" evidence="1">
    <location>
        <begin position="210"/>
        <end position="250"/>
    </location>
</feature>
<dbReference type="Gene3D" id="3.40.970.10">
    <property type="entry name" value="Ribonuclease H1, N-terminal domain"/>
    <property type="match status" value="2"/>
</dbReference>
<dbReference type="EMBL" id="JARJCM010000252">
    <property type="protein sequence ID" value="KAJ7020766.1"/>
    <property type="molecule type" value="Genomic_DNA"/>
</dbReference>
<evidence type="ECO:0000313" key="2">
    <source>
        <dbReference type="EMBL" id="KAJ7020766.1"/>
    </source>
</evidence>
<evidence type="ECO:0000259" key="1">
    <source>
        <dbReference type="Pfam" id="PF01693"/>
    </source>
</evidence>
<protein>
    <recommendedName>
        <fullName evidence="1">Ribonuclease H1 N-terminal domain-containing protein</fullName>
    </recommendedName>
</protein>
<dbReference type="AlphaFoldDB" id="A0AAD6WRA7"/>
<gene>
    <name evidence="2" type="ORF">C8F04DRAFT_1274602</name>
</gene>
<evidence type="ECO:0000313" key="3">
    <source>
        <dbReference type="Proteomes" id="UP001218188"/>
    </source>
</evidence>
<name>A0AAD6WRA7_9AGAR</name>
<feature type="domain" description="Ribonuclease H1 N-terminal" evidence="1">
    <location>
        <begin position="119"/>
        <end position="160"/>
    </location>
</feature>
<keyword evidence="3" id="KW-1185">Reference proteome</keyword>
<dbReference type="InterPro" id="IPR011320">
    <property type="entry name" value="RNase_H1_N"/>
</dbReference>
<dbReference type="InterPro" id="IPR009027">
    <property type="entry name" value="Ribosomal_bL9/RNase_H1_N"/>
</dbReference>